<dbReference type="Proteomes" id="UP000164362">
    <property type="component" value="Segment"/>
</dbReference>
<organismHost>
    <name type="scientific">Microtus agrestis</name>
    <name type="common">Short-tailed field vole</name>
    <dbReference type="NCBI Taxonomy" id="29092"/>
</organismHost>
<evidence type="ECO:0000313" key="1">
    <source>
        <dbReference type="EMBL" id="CRL86608.1"/>
    </source>
</evidence>
<organismHost>
    <name type="scientific">Myodes glareolus</name>
    <name type="common">Bank vole</name>
    <name type="synonym">Clethrionomys glareolus</name>
    <dbReference type="NCBI Taxonomy" id="447135"/>
</organismHost>
<organismHost>
    <name type="scientific">Loxodonta africana</name>
    <name type="common">African elephant</name>
    <dbReference type="NCBI Taxonomy" id="9785"/>
</organismHost>
<gene>
    <name evidence="1" type="primary">gCPXV0130</name>
</gene>
<name>A0A0K2YTZ4_COWPX</name>
<proteinExistence type="predicted"/>
<dbReference type="EMBL" id="LN864565">
    <property type="protein sequence ID" value="CRL86608.1"/>
    <property type="molecule type" value="Genomic_DNA"/>
</dbReference>
<organismHost>
    <name type="scientific">Mus musculus</name>
    <name type="common">Mouse</name>
    <dbReference type="NCBI Taxonomy" id="10090"/>
</organismHost>
<organismHost>
    <name type="scientific">Felis catus</name>
    <name type="common">Cat</name>
    <name type="synonym">Felis silvestris catus</name>
    <dbReference type="NCBI Taxonomy" id="9685"/>
</organismHost>
<sequence>MNFSYSRRWLVYLTYYSPRFLYKRWFNLYILNHISNKAQFRNINKFFVERFKVERRVTNNDIGYWIEDHRYGNF</sequence>
<reference evidence="1" key="1">
    <citation type="journal article" date="2015" name="J. Virol.">
        <title>Out of the reservoir: Phenotypic and genotypic characterization of a novel cowpox virus isolated from a common vole.</title>
        <authorList>
            <person name="Hoffmann D."/>
            <person name="Franke A."/>
            <person name="Jenckel M."/>
            <person name="Tamosiunaite A."/>
            <person name="Schluckebier J."/>
            <person name="Granzow H."/>
            <person name="Hoffmann B."/>
            <person name="Fischer S."/>
            <person name="Ulrich R.G."/>
            <person name="Hoper D."/>
            <person name="Goller K."/>
            <person name="Osterrieder N."/>
            <person name="Beer M."/>
        </authorList>
    </citation>
    <scope>NUCLEOTIDE SEQUENCE [LARGE SCALE GENOMIC DNA]</scope>
    <source>
        <strain evidence="1">RatPox09</strain>
    </source>
</reference>
<organismHost>
    <name type="scientific">Homo sapiens</name>
    <name type="common">Human</name>
    <dbReference type="NCBI Taxonomy" id="9606"/>
</organismHost>
<accession>A0A0K2YTZ4</accession>
<organism evidence="1">
    <name type="scientific">Cowpox virus</name>
    <name type="common">CPV</name>
    <dbReference type="NCBI Taxonomy" id="10243"/>
    <lineage>
        <taxon>Viruses</taxon>
        <taxon>Varidnaviria</taxon>
        <taxon>Bamfordvirae</taxon>
        <taxon>Nucleocytoviricota</taxon>
        <taxon>Pokkesviricetes</taxon>
        <taxon>Chitovirales</taxon>
        <taxon>Poxviridae</taxon>
        <taxon>Chordopoxvirinae</taxon>
        <taxon>Orthopoxvirus</taxon>
        <taxon>Orthopoxvirus cowpox</taxon>
    </lineage>
</organism>
<reference evidence="1" key="2">
    <citation type="submission" date="2015-05" db="EMBL/GenBank/DDBJ databases">
        <title>Utilizing next-generation sequencing to resolve the backbone and inform taxonomy of the Core Goodeniaceae.</title>
        <authorList>
            <person name="Michener P.S."/>
            <person name="Gardner A.G."/>
            <person name="Jabaily R.S."/>
            <person name="Sessa E."/>
        </authorList>
    </citation>
    <scope>NUCLEOTIDE SEQUENCE</scope>
    <source>
        <strain evidence="1">RatPox09</strain>
    </source>
</reference>
<organismHost>
    <name type="scientific">Apodemus sylvaticus</name>
    <name type="common">European woodmouse</name>
    <dbReference type="NCBI Taxonomy" id="10129"/>
</organismHost>
<organismHost>
    <name type="scientific">Bos taurus</name>
    <name type="common">Bovine</name>
    <dbReference type="NCBI Taxonomy" id="9913"/>
</organismHost>
<protein>
    <submittedName>
        <fullName evidence="1">Uncharacterized protein</fullName>
    </submittedName>
</protein>